<feature type="region of interest" description="Disordered" evidence="1">
    <location>
        <begin position="1"/>
        <end position="21"/>
    </location>
</feature>
<keyword evidence="2" id="KW-0812">Transmembrane</keyword>
<accession>A0ABR9A4J5</accession>
<protein>
    <submittedName>
        <fullName evidence="3">CbtB-domain containing protein</fullName>
    </submittedName>
</protein>
<dbReference type="InterPro" id="IPR012667">
    <property type="entry name" value="CbtB_put"/>
</dbReference>
<evidence type="ECO:0000256" key="1">
    <source>
        <dbReference type="SAM" id="MobiDB-lite"/>
    </source>
</evidence>
<dbReference type="Proteomes" id="UP000625247">
    <property type="component" value="Unassembled WGS sequence"/>
</dbReference>
<organism evidence="3 4">
    <name type="scientific">Pseudomonas lutea</name>
    <dbReference type="NCBI Taxonomy" id="243924"/>
    <lineage>
        <taxon>Bacteria</taxon>
        <taxon>Pseudomonadati</taxon>
        <taxon>Pseudomonadota</taxon>
        <taxon>Gammaproteobacteria</taxon>
        <taxon>Pseudomonadales</taxon>
        <taxon>Pseudomonadaceae</taxon>
        <taxon>Pseudomonas</taxon>
    </lineage>
</organism>
<proteinExistence type="predicted"/>
<sequence>MSISTPRPTATTAPAPATTATATQSQRLVAAAGAMLLGAFLVYFAGFSHIDAVHNAAHDTRHSSAFPCH</sequence>
<reference evidence="3 4" key="1">
    <citation type="journal article" date="2020" name="FEMS Microbiol. Ecol.">
        <title>Temporal dynamics of bacterial communities during seed development and maturation.</title>
        <authorList>
            <person name="Chesneau G."/>
            <person name="Torres-Cortes G."/>
            <person name="Briand M."/>
            <person name="Darrasse A."/>
            <person name="Preveaux A."/>
            <person name="Marais C."/>
            <person name="Jacques M.A."/>
            <person name="Shade A."/>
            <person name="Barret M."/>
        </authorList>
    </citation>
    <scope>NUCLEOTIDE SEQUENCE [LARGE SCALE GENOMIC DNA]</scope>
    <source>
        <strain evidence="3 4">CFBP13723</strain>
    </source>
</reference>
<gene>
    <name evidence="3" type="ORF">IFT62_05910</name>
</gene>
<keyword evidence="2" id="KW-1133">Transmembrane helix</keyword>
<dbReference type="Pfam" id="PF09489">
    <property type="entry name" value="CbtB"/>
    <property type="match status" value="1"/>
</dbReference>
<dbReference type="EMBL" id="JACYNP010000002">
    <property type="protein sequence ID" value="MBD8120741.1"/>
    <property type="molecule type" value="Genomic_DNA"/>
</dbReference>
<comment type="caution">
    <text evidence="3">The sequence shown here is derived from an EMBL/GenBank/DDBJ whole genome shotgun (WGS) entry which is preliminary data.</text>
</comment>
<feature type="transmembrane region" description="Helical" evidence="2">
    <location>
        <begin position="28"/>
        <end position="46"/>
    </location>
</feature>
<dbReference type="NCBIfam" id="TIGR02459">
    <property type="entry name" value="CbtB"/>
    <property type="match status" value="1"/>
</dbReference>
<evidence type="ECO:0000313" key="4">
    <source>
        <dbReference type="Proteomes" id="UP000625247"/>
    </source>
</evidence>
<dbReference type="RefSeq" id="WP_191943415.1">
    <property type="nucleotide sequence ID" value="NZ_JACYNP010000002.1"/>
</dbReference>
<keyword evidence="4" id="KW-1185">Reference proteome</keyword>
<keyword evidence="2" id="KW-0472">Membrane</keyword>
<name>A0ABR9A4J5_9PSED</name>
<evidence type="ECO:0000313" key="3">
    <source>
        <dbReference type="EMBL" id="MBD8120741.1"/>
    </source>
</evidence>
<evidence type="ECO:0000256" key="2">
    <source>
        <dbReference type="SAM" id="Phobius"/>
    </source>
</evidence>